<dbReference type="AlphaFoldDB" id="A0A9X3N064"/>
<gene>
    <name evidence="3" type="ORF">OM076_29245</name>
</gene>
<dbReference type="InterPro" id="IPR000073">
    <property type="entry name" value="AB_hydrolase_1"/>
</dbReference>
<sequence length="270" mass="28254">MYNKQSIRRRIALVAVGVAALALTATNTLAAQNEPRQPKPTVVLVHGAFADASTWNGVIDRLQRDGYPVIAPANPLRGIASDATYLASVVKTIPGPVVLAGHSYGGAVIGQAAAGLPNVKSLVFVDAFALDVGEPAGSIGERFPNNLLGPALITRPYALPGGQTGTDVYVQPSRFREVIGADVPEHAIALAAAAQRPVDQSAFVEPPTAAAWKTIPSWFVIGRQDKAIDPAGLRFMAKRAHGRTTEIDASHLGLISHAGTVADVIERAAR</sequence>
<protein>
    <submittedName>
        <fullName evidence="3">Alpha/beta hydrolase</fullName>
    </submittedName>
</protein>
<reference evidence="3" key="1">
    <citation type="submission" date="2022-10" db="EMBL/GenBank/DDBJ databases">
        <title>The WGS of Solirubrobacter ginsenosidimutans DSM 21036.</title>
        <authorList>
            <person name="Jiang Z."/>
        </authorList>
    </citation>
    <scope>NUCLEOTIDE SEQUENCE</scope>
    <source>
        <strain evidence="3">DSM 21036</strain>
    </source>
</reference>
<evidence type="ECO:0000313" key="3">
    <source>
        <dbReference type="EMBL" id="MDA0164392.1"/>
    </source>
</evidence>
<proteinExistence type="predicted"/>
<dbReference type="InterPro" id="IPR052897">
    <property type="entry name" value="Sec-Metab_Biosynth_Hydrolase"/>
</dbReference>
<dbReference type="Gene3D" id="3.40.50.1820">
    <property type="entry name" value="alpha/beta hydrolase"/>
    <property type="match status" value="1"/>
</dbReference>
<keyword evidence="3" id="KW-0378">Hydrolase</keyword>
<keyword evidence="4" id="KW-1185">Reference proteome</keyword>
<evidence type="ECO:0000259" key="2">
    <source>
        <dbReference type="Pfam" id="PF12697"/>
    </source>
</evidence>
<keyword evidence="1" id="KW-0732">Signal</keyword>
<dbReference type="PANTHER" id="PTHR37017:SF11">
    <property type="entry name" value="ESTERASE_LIPASE_THIOESTERASE DOMAIN-CONTAINING PROTEIN"/>
    <property type="match status" value="1"/>
</dbReference>
<dbReference type="Proteomes" id="UP001149140">
    <property type="component" value="Unassembled WGS sequence"/>
</dbReference>
<dbReference type="EMBL" id="JAPDOD010000033">
    <property type="protein sequence ID" value="MDA0164392.1"/>
    <property type="molecule type" value="Genomic_DNA"/>
</dbReference>
<dbReference type="GO" id="GO:0016787">
    <property type="term" value="F:hydrolase activity"/>
    <property type="evidence" value="ECO:0007669"/>
    <property type="project" value="UniProtKB-KW"/>
</dbReference>
<organism evidence="3 4">
    <name type="scientific">Solirubrobacter ginsenosidimutans</name>
    <dbReference type="NCBI Taxonomy" id="490573"/>
    <lineage>
        <taxon>Bacteria</taxon>
        <taxon>Bacillati</taxon>
        <taxon>Actinomycetota</taxon>
        <taxon>Thermoleophilia</taxon>
        <taxon>Solirubrobacterales</taxon>
        <taxon>Solirubrobacteraceae</taxon>
        <taxon>Solirubrobacter</taxon>
    </lineage>
</organism>
<dbReference type="RefSeq" id="WP_270043647.1">
    <property type="nucleotide sequence ID" value="NZ_JAPDOD010000033.1"/>
</dbReference>
<feature type="domain" description="AB hydrolase-1" evidence="2">
    <location>
        <begin position="42"/>
        <end position="263"/>
    </location>
</feature>
<evidence type="ECO:0000313" key="4">
    <source>
        <dbReference type="Proteomes" id="UP001149140"/>
    </source>
</evidence>
<feature type="chain" id="PRO_5040717748" evidence="1">
    <location>
        <begin position="31"/>
        <end position="270"/>
    </location>
</feature>
<dbReference type="PANTHER" id="PTHR37017">
    <property type="entry name" value="AB HYDROLASE-1 DOMAIN-CONTAINING PROTEIN-RELATED"/>
    <property type="match status" value="1"/>
</dbReference>
<feature type="signal peptide" evidence="1">
    <location>
        <begin position="1"/>
        <end position="30"/>
    </location>
</feature>
<accession>A0A9X3N064</accession>
<name>A0A9X3N064_9ACTN</name>
<dbReference type="SUPFAM" id="SSF53474">
    <property type="entry name" value="alpha/beta-Hydrolases"/>
    <property type="match status" value="1"/>
</dbReference>
<evidence type="ECO:0000256" key="1">
    <source>
        <dbReference type="SAM" id="SignalP"/>
    </source>
</evidence>
<dbReference type="InterPro" id="IPR029058">
    <property type="entry name" value="AB_hydrolase_fold"/>
</dbReference>
<dbReference type="Pfam" id="PF12697">
    <property type="entry name" value="Abhydrolase_6"/>
    <property type="match status" value="1"/>
</dbReference>
<comment type="caution">
    <text evidence="3">The sequence shown here is derived from an EMBL/GenBank/DDBJ whole genome shotgun (WGS) entry which is preliminary data.</text>
</comment>